<feature type="domain" description="PLAT" evidence="3">
    <location>
        <begin position="28"/>
        <end position="155"/>
    </location>
</feature>
<evidence type="ECO:0000256" key="1">
    <source>
        <dbReference type="PROSITE-ProRule" id="PRU00152"/>
    </source>
</evidence>
<dbReference type="InterPro" id="IPR001024">
    <property type="entry name" value="PLAT/LH2_dom"/>
</dbReference>
<comment type="caution">
    <text evidence="1">Lacks conserved residue(s) required for the propagation of feature annotation.</text>
</comment>
<reference evidence="5 7" key="2">
    <citation type="journal article" date="2019" name="Genome Biol. Evol.">
        <title>Insights into the evolution of the New World diploid cottons (Gossypium, subgenus Houzingenia) based on genome sequencing.</title>
        <authorList>
            <person name="Grover C.E."/>
            <person name="Arick M.A. 2nd"/>
            <person name="Thrash A."/>
            <person name="Conover J.L."/>
            <person name="Sanders W.S."/>
            <person name="Peterson D.G."/>
            <person name="Frelichowski J.E."/>
            <person name="Scheffler J.A."/>
            <person name="Scheffler B.E."/>
            <person name="Wendel J.F."/>
        </authorList>
    </citation>
    <scope>NUCLEOTIDE SEQUENCE [LARGE SCALE GENOMIC DNA]</scope>
    <source>
        <strain evidence="5">8</strain>
        <tissue evidence="5">Leaf</tissue>
    </source>
</reference>
<dbReference type="PROSITE" id="PS50095">
    <property type="entry name" value="PLAT"/>
    <property type="match status" value="1"/>
</dbReference>
<evidence type="ECO:0000313" key="6">
    <source>
        <dbReference type="Proteomes" id="UP000032304"/>
    </source>
</evidence>
<dbReference type="Gene3D" id="2.60.60.20">
    <property type="entry name" value="PLAT/LH2 domain"/>
    <property type="match status" value="1"/>
</dbReference>
<evidence type="ECO:0000313" key="7">
    <source>
        <dbReference type="Proteomes" id="UP000593578"/>
    </source>
</evidence>
<dbReference type="AlphaFoldDB" id="A0A0D2NVX8"/>
<dbReference type="PANTHER" id="PTHR31718">
    <property type="entry name" value="PLAT DOMAIN-CONTAINING PROTEIN"/>
    <property type="match status" value="1"/>
</dbReference>
<organism evidence="4 6">
    <name type="scientific">Gossypium raimondii</name>
    <name type="common">Peruvian cotton</name>
    <name type="synonym">Gossypium klotzschianum subsp. raimondii</name>
    <dbReference type="NCBI Taxonomy" id="29730"/>
    <lineage>
        <taxon>Eukaryota</taxon>
        <taxon>Viridiplantae</taxon>
        <taxon>Streptophyta</taxon>
        <taxon>Embryophyta</taxon>
        <taxon>Tracheophyta</taxon>
        <taxon>Spermatophyta</taxon>
        <taxon>Magnoliopsida</taxon>
        <taxon>eudicotyledons</taxon>
        <taxon>Gunneridae</taxon>
        <taxon>Pentapetalae</taxon>
        <taxon>rosids</taxon>
        <taxon>malvids</taxon>
        <taxon>Malvales</taxon>
        <taxon>Malvaceae</taxon>
        <taxon>Malvoideae</taxon>
        <taxon>Gossypium</taxon>
    </lineage>
</organism>
<dbReference type="CDD" id="cd01754">
    <property type="entry name" value="PLAT_plant_stress"/>
    <property type="match status" value="1"/>
</dbReference>
<feature type="signal peptide" evidence="2">
    <location>
        <begin position="1"/>
        <end position="25"/>
    </location>
</feature>
<keyword evidence="6" id="KW-1185">Reference proteome</keyword>
<dbReference type="KEGG" id="gra:105787762"/>
<reference evidence="4 6" key="1">
    <citation type="journal article" date="2012" name="Nature">
        <title>Repeated polyploidization of Gossypium genomes and the evolution of spinnable cotton fibres.</title>
        <authorList>
            <person name="Paterson A.H."/>
            <person name="Wendel J.F."/>
            <person name="Gundlach H."/>
            <person name="Guo H."/>
            <person name="Jenkins J."/>
            <person name="Jin D."/>
            <person name="Llewellyn D."/>
            <person name="Showmaker K.C."/>
            <person name="Shu S."/>
            <person name="Udall J."/>
            <person name="Yoo M.J."/>
            <person name="Byers R."/>
            <person name="Chen W."/>
            <person name="Doron-Faigenboim A."/>
            <person name="Duke M.V."/>
            <person name="Gong L."/>
            <person name="Grimwood J."/>
            <person name="Grover C."/>
            <person name="Grupp K."/>
            <person name="Hu G."/>
            <person name="Lee T.H."/>
            <person name="Li J."/>
            <person name="Lin L."/>
            <person name="Liu T."/>
            <person name="Marler B.S."/>
            <person name="Page J.T."/>
            <person name="Roberts A.W."/>
            <person name="Romanel E."/>
            <person name="Sanders W.S."/>
            <person name="Szadkowski E."/>
            <person name="Tan X."/>
            <person name="Tang H."/>
            <person name="Xu C."/>
            <person name="Wang J."/>
            <person name="Wang Z."/>
            <person name="Zhang D."/>
            <person name="Zhang L."/>
            <person name="Ashrafi H."/>
            <person name="Bedon F."/>
            <person name="Bowers J.E."/>
            <person name="Brubaker C.L."/>
            <person name="Chee P.W."/>
            <person name="Das S."/>
            <person name="Gingle A.R."/>
            <person name="Haigler C.H."/>
            <person name="Harker D."/>
            <person name="Hoffmann L.V."/>
            <person name="Hovav R."/>
            <person name="Jones D.C."/>
            <person name="Lemke C."/>
            <person name="Mansoor S."/>
            <person name="ur Rahman M."/>
            <person name="Rainville L.N."/>
            <person name="Rambani A."/>
            <person name="Reddy U.K."/>
            <person name="Rong J.K."/>
            <person name="Saranga Y."/>
            <person name="Scheffler B.E."/>
            <person name="Scheffler J.A."/>
            <person name="Stelly D.M."/>
            <person name="Triplett B.A."/>
            <person name="Van Deynze A."/>
            <person name="Vaslin M.F."/>
            <person name="Waghmare V.N."/>
            <person name="Walford S.A."/>
            <person name="Wright R.J."/>
            <person name="Zaki E.A."/>
            <person name="Zhang T."/>
            <person name="Dennis E.S."/>
            <person name="Mayer K.F."/>
            <person name="Peterson D.G."/>
            <person name="Rokhsar D.S."/>
            <person name="Wang X."/>
            <person name="Schmutz J."/>
        </authorList>
    </citation>
    <scope>NUCLEOTIDE SEQUENCE [LARGE SCALE GENOMIC DNA]</scope>
</reference>
<dbReference type="STRING" id="29730.A0A0D2NVX8"/>
<evidence type="ECO:0000313" key="4">
    <source>
        <dbReference type="EMBL" id="KJB18198.1"/>
    </source>
</evidence>
<dbReference type="eggNOG" id="ENOG502RZE1">
    <property type="taxonomic scope" value="Eukaryota"/>
</dbReference>
<dbReference type="Proteomes" id="UP000593578">
    <property type="component" value="Unassembled WGS sequence"/>
</dbReference>
<dbReference type="EMBL" id="CM001742">
    <property type="protein sequence ID" value="KJB18198.1"/>
    <property type="molecule type" value="Genomic_DNA"/>
</dbReference>
<dbReference type="PANTHER" id="PTHR31718:SF0">
    <property type="entry name" value="PLAT DOMAIN-CONTAINING PROTEIN 2"/>
    <property type="match status" value="1"/>
</dbReference>
<evidence type="ECO:0000313" key="5">
    <source>
        <dbReference type="EMBL" id="MBA0581872.1"/>
    </source>
</evidence>
<sequence length="177" mass="19645">MATPKQLILPFFFLLSLSSIALSEGEDCVYTIYIRTGTIIKGGTNSIISLKLYDAKGEYVEIENLEAWGGLMGEGHDYYERGNLDIFAGRGRCLASPVCAMNLTSDGTGPQHGWYCNYVEVTMTGIHTPCSQQMFAVEQWLAFDTLPFDLTAIRNYCSAELRTNQQNSQEVPSRSST</sequence>
<proteinExistence type="predicted"/>
<accession>A0A0D2NVX8</accession>
<feature type="chain" id="PRO_5033715535" description="PLAT domain-containing protein" evidence="2">
    <location>
        <begin position="26"/>
        <end position="177"/>
    </location>
</feature>
<reference evidence="5" key="3">
    <citation type="submission" date="2020-04" db="EMBL/GenBank/DDBJ databases">
        <authorList>
            <person name="Grover C.E."/>
            <person name="Arick M.A. II"/>
            <person name="Thrash A."/>
            <person name="Conover J.L."/>
            <person name="Sanders W.S."/>
            <person name="Peterson D.G."/>
            <person name="Scheffler J.A."/>
            <person name="Scheffler B.E."/>
            <person name="Wendel J.F."/>
        </authorList>
    </citation>
    <scope>NUCLEOTIDE SEQUENCE</scope>
    <source>
        <strain evidence="5">8</strain>
        <tissue evidence="5">Leaf</tissue>
    </source>
</reference>
<dbReference type="OMA" id="APCAMNL"/>
<dbReference type="EMBL" id="JABEZZ010000003">
    <property type="protein sequence ID" value="MBA0581872.1"/>
    <property type="molecule type" value="Genomic_DNA"/>
</dbReference>
<protein>
    <recommendedName>
        <fullName evidence="3">PLAT domain-containing protein</fullName>
    </recommendedName>
</protein>
<gene>
    <name evidence="4" type="ORF">B456_003G038500</name>
    <name evidence="5" type="ORF">Gorai_024035</name>
</gene>
<name>A0A0D2NVX8_GOSRA</name>
<evidence type="ECO:0000256" key="2">
    <source>
        <dbReference type="SAM" id="SignalP"/>
    </source>
</evidence>
<dbReference type="Proteomes" id="UP000032304">
    <property type="component" value="Chromosome 3"/>
</dbReference>
<dbReference type="OrthoDB" id="5322100at2759"/>
<dbReference type="SUPFAM" id="SSF49723">
    <property type="entry name" value="Lipase/lipooxygenase domain (PLAT/LH2 domain)"/>
    <property type="match status" value="1"/>
</dbReference>
<dbReference type="Gramene" id="KJB18198">
    <property type="protein sequence ID" value="KJB18198"/>
    <property type="gene ID" value="B456_003G038500"/>
</dbReference>
<dbReference type="InterPro" id="IPR036392">
    <property type="entry name" value="PLAT/LH2_dom_sf"/>
</dbReference>
<evidence type="ECO:0000259" key="3">
    <source>
        <dbReference type="PROSITE" id="PS50095"/>
    </source>
</evidence>
<dbReference type="InterPro" id="IPR010417">
    <property type="entry name" value="Embryo-specific_ATS3"/>
</dbReference>
<dbReference type="Pfam" id="PF06232">
    <property type="entry name" value="ATS3"/>
    <property type="match status" value="1"/>
</dbReference>
<keyword evidence="2" id="KW-0732">Signal</keyword>